<keyword evidence="2" id="KW-1185">Reference proteome</keyword>
<evidence type="ECO:0000313" key="2">
    <source>
        <dbReference type="Proteomes" id="UP000076837"/>
    </source>
</evidence>
<name>A0A163EEM0_DIDRA</name>
<dbReference type="Proteomes" id="UP000076837">
    <property type="component" value="Unassembled WGS sequence"/>
</dbReference>
<dbReference type="AlphaFoldDB" id="A0A163EEM0"/>
<accession>A0A163EEM0</accession>
<sequence length="171" mass="19968">MSSPPNHTGPDEFRSPLEAEMVFPFEKLPKDIRRMICDIILESAYRPLLDRRYGLYYKASRIPVVLIPANKFLHEEITACLKEHVAARSVVLLCHQQNQTYELGVERIAAALVRMVNIGQLYDSRCRQNTDIDSRPSQDFDFWTLKAPKMVFEAEMDRRESKDSLPPFRFY</sequence>
<proteinExistence type="predicted"/>
<comment type="caution">
    <text evidence="1">The sequence shown here is derived from an EMBL/GenBank/DDBJ whole genome shotgun (WGS) entry which is preliminary data.</text>
</comment>
<protein>
    <submittedName>
        <fullName evidence="1">Uncharacterized protein</fullName>
    </submittedName>
</protein>
<gene>
    <name evidence="1" type="ORF">ST47_g5162</name>
</gene>
<organism evidence="1 2">
    <name type="scientific">Didymella rabiei</name>
    <name type="common">Chickpea ascochyta blight fungus</name>
    <name type="synonym">Mycosphaerella rabiei</name>
    <dbReference type="NCBI Taxonomy" id="5454"/>
    <lineage>
        <taxon>Eukaryota</taxon>
        <taxon>Fungi</taxon>
        <taxon>Dikarya</taxon>
        <taxon>Ascomycota</taxon>
        <taxon>Pezizomycotina</taxon>
        <taxon>Dothideomycetes</taxon>
        <taxon>Pleosporomycetidae</taxon>
        <taxon>Pleosporales</taxon>
        <taxon>Pleosporineae</taxon>
        <taxon>Didymellaceae</taxon>
        <taxon>Ascochyta</taxon>
    </lineage>
</organism>
<dbReference type="EMBL" id="JYNV01000187">
    <property type="protein sequence ID" value="KZM23661.1"/>
    <property type="molecule type" value="Genomic_DNA"/>
</dbReference>
<dbReference type="OrthoDB" id="5314997at2759"/>
<evidence type="ECO:0000313" key="1">
    <source>
        <dbReference type="EMBL" id="KZM23661.1"/>
    </source>
</evidence>
<reference evidence="1 2" key="1">
    <citation type="journal article" date="2016" name="Sci. Rep.">
        <title>Draft genome sequencing and secretome analysis of fungal phytopathogen Ascochyta rabiei provides insight into the necrotrophic effector repertoire.</title>
        <authorList>
            <person name="Verma S."/>
            <person name="Gazara R.K."/>
            <person name="Nizam S."/>
            <person name="Parween S."/>
            <person name="Chattopadhyay D."/>
            <person name="Verma P.K."/>
        </authorList>
    </citation>
    <scope>NUCLEOTIDE SEQUENCE [LARGE SCALE GENOMIC DNA]</scope>
    <source>
        <strain evidence="1 2">ArDII</strain>
    </source>
</reference>